<dbReference type="Gene3D" id="1.10.10.10">
    <property type="entry name" value="Winged helix-like DNA-binding domain superfamily/Winged helix DNA-binding domain"/>
    <property type="match status" value="2"/>
</dbReference>
<gene>
    <name evidence="9" type="ORF">GV789_18555</name>
</gene>
<evidence type="ECO:0000313" key="9">
    <source>
        <dbReference type="EMBL" id="NEW46434.1"/>
    </source>
</evidence>
<dbReference type="PROSITE" id="PS00715">
    <property type="entry name" value="SIGMA70_1"/>
    <property type="match status" value="1"/>
</dbReference>
<dbReference type="InterPro" id="IPR013324">
    <property type="entry name" value="RNA_pol_sigma_r3/r4-like"/>
</dbReference>
<keyword evidence="4 5" id="KW-0804">Transcription</keyword>
<dbReference type="SUPFAM" id="SSF88946">
    <property type="entry name" value="Sigma2 domain of RNA polymerase sigma factors"/>
    <property type="match status" value="1"/>
</dbReference>
<evidence type="ECO:0000256" key="5">
    <source>
        <dbReference type="RuleBase" id="RU362124"/>
    </source>
</evidence>
<feature type="region of interest" description="Disordered" evidence="6">
    <location>
        <begin position="53"/>
        <end position="72"/>
    </location>
</feature>
<evidence type="ECO:0000256" key="3">
    <source>
        <dbReference type="ARBA" id="ARBA00023125"/>
    </source>
</evidence>
<dbReference type="PRINTS" id="PR00046">
    <property type="entry name" value="SIGMA70FCT"/>
</dbReference>
<organism evidence="9 10">
    <name type="scientific">Nocardia cyriacigeorgica</name>
    <dbReference type="NCBI Taxonomy" id="135487"/>
    <lineage>
        <taxon>Bacteria</taxon>
        <taxon>Bacillati</taxon>
        <taxon>Actinomycetota</taxon>
        <taxon>Actinomycetes</taxon>
        <taxon>Mycobacteriales</taxon>
        <taxon>Nocardiaceae</taxon>
        <taxon>Nocardia</taxon>
    </lineage>
</organism>
<dbReference type="Gene3D" id="1.20.120.1810">
    <property type="match status" value="1"/>
</dbReference>
<dbReference type="Pfam" id="PF04542">
    <property type="entry name" value="Sigma70_r2"/>
    <property type="match status" value="1"/>
</dbReference>
<dbReference type="SUPFAM" id="SSF88659">
    <property type="entry name" value="Sigma3 and sigma4 domains of RNA polymerase sigma factors"/>
    <property type="match status" value="2"/>
</dbReference>
<evidence type="ECO:0000313" key="10">
    <source>
        <dbReference type="Proteomes" id="UP000468928"/>
    </source>
</evidence>
<evidence type="ECO:0000256" key="2">
    <source>
        <dbReference type="ARBA" id="ARBA00023082"/>
    </source>
</evidence>
<dbReference type="InterPro" id="IPR013325">
    <property type="entry name" value="RNA_pol_sigma_r2"/>
</dbReference>
<dbReference type="InterPro" id="IPR014284">
    <property type="entry name" value="RNA_pol_sigma-70_dom"/>
</dbReference>
<keyword evidence="2 5" id="KW-0731">Sigma factor</keyword>
<dbReference type="RefSeq" id="WP_163829733.1">
    <property type="nucleotide sequence ID" value="NZ_JAAGUZ010000051.1"/>
</dbReference>
<dbReference type="PROSITE" id="PS00716">
    <property type="entry name" value="SIGMA70_2"/>
    <property type="match status" value="1"/>
</dbReference>
<dbReference type="GO" id="GO:0006352">
    <property type="term" value="P:DNA-templated transcription initiation"/>
    <property type="evidence" value="ECO:0007669"/>
    <property type="project" value="InterPro"/>
</dbReference>
<dbReference type="Pfam" id="PF04545">
    <property type="entry name" value="Sigma70_r4"/>
    <property type="match status" value="1"/>
</dbReference>
<dbReference type="CDD" id="cd06171">
    <property type="entry name" value="Sigma70_r4"/>
    <property type="match status" value="1"/>
</dbReference>
<dbReference type="Gene3D" id="1.10.601.10">
    <property type="entry name" value="RNA Polymerase Primary Sigma Factor"/>
    <property type="match status" value="1"/>
</dbReference>
<feature type="domain" description="RNA polymerase sigma-70" evidence="8">
    <location>
        <begin position="280"/>
        <end position="306"/>
    </location>
</feature>
<dbReference type="InterPro" id="IPR009042">
    <property type="entry name" value="RNA_pol_sigma70_r1_2"/>
</dbReference>
<dbReference type="InterPro" id="IPR050239">
    <property type="entry name" value="Sigma-70_RNA_pol_init_factors"/>
</dbReference>
<dbReference type="InterPro" id="IPR007624">
    <property type="entry name" value="RNA_pol_sigma70_r3"/>
</dbReference>
<proteinExistence type="inferred from homology"/>
<comment type="similarity">
    <text evidence="5">Belongs to the sigma-70 factor family.</text>
</comment>
<dbReference type="InterPro" id="IPR007627">
    <property type="entry name" value="RNA_pol_sigma70_r2"/>
</dbReference>
<dbReference type="InterPro" id="IPR000943">
    <property type="entry name" value="RNA_pol_sigma70"/>
</dbReference>
<dbReference type="GO" id="GO:0003677">
    <property type="term" value="F:DNA binding"/>
    <property type="evidence" value="ECO:0007669"/>
    <property type="project" value="UniProtKB-KW"/>
</dbReference>
<dbReference type="NCBIfam" id="TIGR02937">
    <property type="entry name" value="sigma70-ECF"/>
    <property type="match status" value="1"/>
</dbReference>
<dbReference type="PANTHER" id="PTHR30603:SF59">
    <property type="entry name" value="RNA POLYMERASE PRINCIPAL SIGMA FACTOR HRDA"/>
    <property type="match status" value="1"/>
</dbReference>
<dbReference type="EMBL" id="JAAGUZ010000051">
    <property type="protein sequence ID" value="NEW46434.1"/>
    <property type="molecule type" value="Genomic_DNA"/>
</dbReference>
<dbReference type="Pfam" id="PF00140">
    <property type="entry name" value="Sigma70_r1_2"/>
    <property type="match status" value="1"/>
</dbReference>
<comment type="caution">
    <text evidence="9">The sequence shown here is derived from an EMBL/GenBank/DDBJ whole genome shotgun (WGS) entry which is preliminary data.</text>
</comment>
<accession>A0A6P1DB59</accession>
<keyword evidence="3 5" id="KW-0238">DNA-binding</keyword>
<feature type="domain" description="RNA polymerase sigma-70" evidence="7">
    <location>
        <begin position="113"/>
        <end position="126"/>
    </location>
</feature>
<dbReference type="Pfam" id="PF04539">
    <property type="entry name" value="Sigma70_r3"/>
    <property type="match status" value="1"/>
</dbReference>
<dbReference type="InterPro" id="IPR007630">
    <property type="entry name" value="RNA_pol_sigma70_r4"/>
</dbReference>
<evidence type="ECO:0000259" key="7">
    <source>
        <dbReference type="PROSITE" id="PS00715"/>
    </source>
</evidence>
<sequence length="320" mass="34707">MTTRCLPSRGTASPALGTVSDDPVRDYLRGIGRTPLLTAAQEVELAERIEAGTHAQRQLDESSDQLSPTDRRALHRTATDGARATSQMIEANLRLVVSIAKRYPTPTGMSLLDLVQEGTFGLIRAIEKFDHRRGLKLSTYATWWIRQAIGRALADQGRTIRIPVHVVDVINRVTRTQRTLSQQLGHDATAAEIAAELDMPESQVTEVLQHARDPISLHTPIGDEATEFGALIPDTAPGPDDLATAATIGVQLRAMLGALSDREAEVLTLRYGLDHSEPRSLAEIGAVLGVSRERARQIEAKGLSKLRTPGRSKTLAGMLG</sequence>
<dbReference type="InterPro" id="IPR036388">
    <property type="entry name" value="WH-like_DNA-bd_sf"/>
</dbReference>
<evidence type="ECO:0000256" key="4">
    <source>
        <dbReference type="ARBA" id="ARBA00023163"/>
    </source>
</evidence>
<evidence type="ECO:0000256" key="6">
    <source>
        <dbReference type="SAM" id="MobiDB-lite"/>
    </source>
</evidence>
<dbReference type="AlphaFoldDB" id="A0A6P1DB59"/>
<protein>
    <recommendedName>
        <fullName evidence="5">RNA polymerase sigma factor</fullName>
    </recommendedName>
</protein>
<name>A0A6P1DB59_9NOCA</name>
<keyword evidence="1 5" id="KW-0805">Transcription regulation</keyword>
<reference evidence="9 10" key="1">
    <citation type="submission" date="2020-01" db="EMBL/GenBank/DDBJ databases">
        <title>Genetics and antimicrobial susceptibilities of Nocardia species isolated from the soil; a comparison with species isolated from humans.</title>
        <authorList>
            <person name="Carrasco G."/>
            <person name="Monzon S."/>
            <person name="Sansegundo M."/>
            <person name="Garcia E."/>
            <person name="Garrido N."/>
            <person name="Medina M.J."/>
            <person name="Villalon P."/>
            <person name="Ramirez-Arocha A.C."/>
            <person name="Jimenez P."/>
            <person name="Cuesta I."/>
            <person name="Valdezate S."/>
        </authorList>
    </citation>
    <scope>NUCLEOTIDE SEQUENCE [LARGE SCALE GENOMIC DNA]</scope>
    <source>
        <strain evidence="9 10">CNM20110639</strain>
    </source>
</reference>
<dbReference type="Proteomes" id="UP000468928">
    <property type="component" value="Unassembled WGS sequence"/>
</dbReference>
<evidence type="ECO:0000256" key="1">
    <source>
        <dbReference type="ARBA" id="ARBA00023015"/>
    </source>
</evidence>
<comment type="function">
    <text evidence="5">Sigma factors are initiation factors that promote the attachment of RNA polymerase to specific initiation sites and are then released.</text>
</comment>
<dbReference type="GO" id="GO:0016987">
    <property type="term" value="F:sigma factor activity"/>
    <property type="evidence" value="ECO:0007669"/>
    <property type="project" value="UniProtKB-KW"/>
</dbReference>
<dbReference type="PANTHER" id="PTHR30603">
    <property type="entry name" value="RNA POLYMERASE SIGMA FACTOR RPO"/>
    <property type="match status" value="1"/>
</dbReference>
<evidence type="ECO:0000259" key="8">
    <source>
        <dbReference type="PROSITE" id="PS00716"/>
    </source>
</evidence>